<dbReference type="EMBL" id="BNJK01000001">
    <property type="protein sequence ID" value="GHO95263.1"/>
    <property type="molecule type" value="Genomic_DNA"/>
</dbReference>
<organism evidence="4 5">
    <name type="scientific">Reticulibacter mediterranei</name>
    <dbReference type="NCBI Taxonomy" id="2778369"/>
    <lineage>
        <taxon>Bacteria</taxon>
        <taxon>Bacillati</taxon>
        <taxon>Chloroflexota</taxon>
        <taxon>Ktedonobacteria</taxon>
        <taxon>Ktedonobacterales</taxon>
        <taxon>Reticulibacteraceae</taxon>
        <taxon>Reticulibacter</taxon>
    </lineage>
</organism>
<sequence>MQNAIERWKSLIDARAQQMDAAYAEIGSSSADYWNRRAQGYHRATRARTASDPFFQKLSQIVIPDTTVLDVGAGTGRFTLALAPLVRQVIAVEPNAAMLSYLEQEASAQGLANISTVPTTWQDAPSDIQADIVICSHVLYPIREVDTFLAKLSAAARQSCYLYMRALHFDAFTAPLWQHFHGDARQQQPGYIDALAVLYEMGIYANVDIVKTPGSMRFPSLDIAVEELAEHLILLQDEATRTELHELLASWLVKRDGMLAIPADEMVSAIIWWTPQHT</sequence>
<comment type="caution">
    <text evidence="4">The sequence shown here is derived from an EMBL/GenBank/DDBJ whole genome shotgun (WGS) entry which is preliminary data.</text>
</comment>
<dbReference type="SUPFAM" id="SSF53335">
    <property type="entry name" value="S-adenosyl-L-methionine-dependent methyltransferases"/>
    <property type="match status" value="1"/>
</dbReference>
<dbReference type="CDD" id="cd02440">
    <property type="entry name" value="AdoMet_MTases"/>
    <property type="match status" value="1"/>
</dbReference>
<evidence type="ECO:0000313" key="5">
    <source>
        <dbReference type="Proteomes" id="UP000597444"/>
    </source>
</evidence>
<dbReference type="GO" id="GO:0032259">
    <property type="term" value="P:methylation"/>
    <property type="evidence" value="ECO:0007669"/>
    <property type="project" value="UniProtKB-KW"/>
</dbReference>
<proteinExistence type="predicted"/>
<evidence type="ECO:0000313" key="4">
    <source>
        <dbReference type="EMBL" id="GHO95263.1"/>
    </source>
</evidence>
<dbReference type="Pfam" id="PF13649">
    <property type="entry name" value="Methyltransf_25"/>
    <property type="match status" value="1"/>
</dbReference>
<keyword evidence="5" id="KW-1185">Reference proteome</keyword>
<dbReference type="PANTHER" id="PTHR43861">
    <property type="entry name" value="TRANS-ACONITATE 2-METHYLTRANSFERASE-RELATED"/>
    <property type="match status" value="1"/>
</dbReference>
<dbReference type="InterPro" id="IPR041698">
    <property type="entry name" value="Methyltransf_25"/>
</dbReference>
<evidence type="ECO:0000259" key="3">
    <source>
        <dbReference type="Pfam" id="PF13649"/>
    </source>
</evidence>
<keyword evidence="1 4" id="KW-0489">Methyltransferase</keyword>
<dbReference type="AlphaFoldDB" id="A0A8J3IMT1"/>
<dbReference type="Gene3D" id="3.40.50.150">
    <property type="entry name" value="Vaccinia Virus protein VP39"/>
    <property type="match status" value="1"/>
</dbReference>
<dbReference type="InterPro" id="IPR029063">
    <property type="entry name" value="SAM-dependent_MTases_sf"/>
</dbReference>
<evidence type="ECO:0000256" key="1">
    <source>
        <dbReference type="ARBA" id="ARBA00022603"/>
    </source>
</evidence>
<feature type="domain" description="Methyltransferase" evidence="3">
    <location>
        <begin position="68"/>
        <end position="155"/>
    </location>
</feature>
<dbReference type="PANTHER" id="PTHR43861:SF1">
    <property type="entry name" value="TRANS-ACONITATE 2-METHYLTRANSFERASE"/>
    <property type="match status" value="1"/>
</dbReference>
<dbReference type="RefSeq" id="WP_220205951.1">
    <property type="nucleotide sequence ID" value="NZ_BNJK01000001.1"/>
</dbReference>
<name>A0A8J3IMT1_9CHLR</name>
<accession>A0A8J3IMT1</accession>
<protein>
    <submittedName>
        <fullName evidence="4">SAM-dependent methyltransferase</fullName>
    </submittedName>
</protein>
<dbReference type="Proteomes" id="UP000597444">
    <property type="component" value="Unassembled WGS sequence"/>
</dbReference>
<gene>
    <name evidence="4" type="ORF">KSF_053110</name>
</gene>
<evidence type="ECO:0000256" key="2">
    <source>
        <dbReference type="ARBA" id="ARBA00022679"/>
    </source>
</evidence>
<dbReference type="GO" id="GO:0008168">
    <property type="term" value="F:methyltransferase activity"/>
    <property type="evidence" value="ECO:0007669"/>
    <property type="project" value="UniProtKB-KW"/>
</dbReference>
<reference evidence="4" key="1">
    <citation type="submission" date="2020-10" db="EMBL/GenBank/DDBJ databases">
        <title>Taxonomic study of unclassified bacteria belonging to the class Ktedonobacteria.</title>
        <authorList>
            <person name="Yabe S."/>
            <person name="Wang C.M."/>
            <person name="Zheng Y."/>
            <person name="Sakai Y."/>
            <person name="Cavaletti L."/>
            <person name="Monciardini P."/>
            <person name="Donadio S."/>
        </authorList>
    </citation>
    <scope>NUCLEOTIDE SEQUENCE</scope>
    <source>
        <strain evidence="4">ID150040</strain>
    </source>
</reference>
<keyword evidence="2" id="KW-0808">Transferase</keyword>